<evidence type="ECO:0000256" key="1">
    <source>
        <dbReference type="SAM" id="MobiDB-lite"/>
    </source>
</evidence>
<protein>
    <submittedName>
        <fullName evidence="2">Uncharacterized protein</fullName>
    </submittedName>
</protein>
<dbReference type="OrthoDB" id="3497944at2759"/>
<gene>
    <name evidence="2" type="ORF">OIDMADRAFT_184941</name>
</gene>
<sequence>MHTLSKYCRIEHTAAKEGSFYFNPYRDVLWLSTDFTEYLQQLTQCYGEQLNGIKTLLVGEARWDETTPAEFTSSYLEPFGGLKVILLLLYTDDEDGYEGTEDGEDADGENGGGVGGLGSDKGEIKAGELYARADKFKAEYAEFLEHHNRPAKSFRCVDCSSTFY</sequence>
<keyword evidence="3" id="KW-1185">Reference proteome</keyword>
<feature type="compositionally biased region" description="Acidic residues" evidence="1">
    <location>
        <begin position="97"/>
        <end position="108"/>
    </location>
</feature>
<dbReference type="InParanoid" id="A0A0C3GR00"/>
<dbReference type="HOGENOM" id="CLU_1619541_0_0_1"/>
<dbReference type="EMBL" id="KN832902">
    <property type="protein sequence ID" value="KIM92921.1"/>
    <property type="molecule type" value="Genomic_DNA"/>
</dbReference>
<evidence type="ECO:0000313" key="3">
    <source>
        <dbReference type="Proteomes" id="UP000054321"/>
    </source>
</evidence>
<dbReference type="Proteomes" id="UP000054321">
    <property type="component" value="Unassembled WGS sequence"/>
</dbReference>
<evidence type="ECO:0000313" key="2">
    <source>
        <dbReference type="EMBL" id="KIM92921.1"/>
    </source>
</evidence>
<accession>A0A0C3GR00</accession>
<organism evidence="2 3">
    <name type="scientific">Oidiodendron maius (strain Zn)</name>
    <dbReference type="NCBI Taxonomy" id="913774"/>
    <lineage>
        <taxon>Eukaryota</taxon>
        <taxon>Fungi</taxon>
        <taxon>Dikarya</taxon>
        <taxon>Ascomycota</taxon>
        <taxon>Pezizomycotina</taxon>
        <taxon>Leotiomycetes</taxon>
        <taxon>Leotiomycetes incertae sedis</taxon>
        <taxon>Myxotrichaceae</taxon>
        <taxon>Oidiodendron</taxon>
    </lineage>
</organism>
<dbReference type="AlphaFoldDB" id="A0A0C3GR00"/>
<reference evidence="3" key="2">
    <citation type="submission" date="2015-01" db="EMBL/GenBank/DDBJ databases">
        <title>Evolutionary Origins and Diversification of the Mycorrhizal Mutualists.</title>
        <authorList>
            <consortium name="DOE Joint Genome Institute"/>
            <consortium name="Mycorrhizal Genomics Consortium"/>
            <person name="Kohler A."/>
            <person name="Kuo A."/>
            <person name="Nagy L.G."/>
            <person name="Floudas D."/>
            <person name="Copeland A."/>
            <person name="Barry K.W."/>
            <person name="Cichocki N."/>
            <person name="Veneault-Fourrey C."/>
            <person name="LaButti K."/>
            <person name="Lindquist E.A."/>
            <person name="Lipzen A."/>
            <person name="Lundell T."/>
            <person name="Morin E."/>
            <person name="Murat C."/>
            <person name="Riley R."/>
            <person name="Ohm R."/>
            <person name="Sun H."/>
            <person name="Tunlid A."/>
            <person name="Henrissat B."/>
            <person name="Grigoriev I.V."/>
            <person name="Hibbett D.S."/>
            <person name="Martin F."/>
        </authorList>
    </citation>
    <scope>NUCLEOTIDE SEQUENCE [LARGE SCALE GENOMIC DNA]</scope>
    <source>
        <strain evidence="3">Zn</strain>
    </source>
</reference>
<proteinExistence type="predicted"/>
<reference evidence="2 3" key="1">
    <citation type="submission" date="2014-04" db="EMBL/GenBank/DDBJ databases">
        <authorList>
            <consortium name="DOE Joint Genome Institute"/>
            <person name="Kuo A."/>
            <person name="Martino E."/>
            <person name="Perotto S."/>
            <person name="Kohler A."/>
            <person name="Nagy L.G."/>
            <person name="Floudas D."/>
            <person name="Copeland A."/>
            <person name="Barry K.W."/>
            <person name="Cichocki N."/>
            <person name="Veneault-Fourrey C."/>
            <person name="LaButti K."/>
            <person name="Lindquist E.A."/>
            <person name="Lipzen A."/>
            <person name="Lundell T."/>
            <person name="Morin E."/>
            <person name="Murat C."/>
            <person name="Sun H."/>
            <person name="Tunlid A."/>
            <person name="Henrissat B."/>
            <person name="Grigoriev I.V."/>
            <person name="Hibbett D.S."/>
            <person name="Martin F."/>
            <person name="Nordberg H.P."/>
            <person name="Cantor M.N."/>
            <person name="Hua S.X."/>
        </authorList>
    </citation>
    <scope>NUCLEOTIDE SEQUENCE [LARGE SCALE GENOMIC DNA]</scope>
    <source>
        <strain evidence="2 3">Zn</strain>
    </source>
</reference>
<name>A0A0C3GR00_OIDMZ</name>
<feature type="compositionally biased region" description="Gly residues" evidence="1">
    <location>
        <begin position="109"/>
        <end position="119"/>
    </location>
</feature>
<feature type="region of interest" description="Disordered" evidence="1">
    <location>
        <begin position="97"/>
        <end position="119"/>
    </location>
</feature>